<dbReference type="InterPro" id="IPR011032">
    <property type="entry name" value="GroES-like_sf"/>
</dbReference>
<dbReference type="Pfam" id="PF08240">
    <property type="entry name" value="ADH_N"/>
    <property type="match status" value="1"/>
</dbReference>
<dbReference type="InterPro" id="IPR052711">
    <property type="entry name" value="Zinc_ADH-like"/>
</dbReference>
<evidence type="ECO:0000313" key="2">
    <source>
        <dbReference type="EMBL" id="EQL02864.1"/>
    </source>
</evidence>
<dbReference type="HOGENOM" id="CLU_154749_0_0_1"/>
<dbReference type="PANTHER" id="PTHR45033:SF2">
    <property type="entry name" value="ZINC-TYPE ALCOHOL DEHYDROGENASE-LIKE PROTEIN C1773.06C"/>
    <property type="match status" value="1"/>
</dbReference>
<dbReference type="InterPro" id="IPR013154">
    <property type="entry name" value="ADH-like_N"/>
</dbReference>
<gene>
    <name evidence="2" type="ORF">OCS_01426</name>
</gene>
<dbReference type="OrthoDB" id="9930022at2759"/>
<dbReference type="eggNOG" id="KOG1198">
    <property type="taxonomic scope" value="Eukaryota"/>
</dbReference>
<dbReference type="PANTHER" id="PTHR45033">
    <property type="match status" value="1"/>
</dbReference>
<name>T5AJS5_OPHSC</name>
<organism evidence="2 3">
    <name type="scientific">Ophiocordyceps sinensis (strain Co18 / CGMCC 3.14243)</name>
    <name type="common">Yarsagumba caterpillar fungus</name>
    <name type="synonym">Hirsutella sinensis</name>
    <dbReference type="NCBI Taxonomy" id="911162"/>
    <lineage>
        <taxon>Eukaryota</taxon>
        <taxon>Fungi</taxon>
        <taxon>Dikarya</taxon>
        <taxon>Ascomycota</taxon>
        <taxon>Pezizomycotina</taxon>
        <taxon>Sordariomycetes</taxon>
        <taxon>Hypocreomycetidae</taxon>
        <taxon>Hypocreales</taxon>
        <taxon>Ophiocordycipitaceae</taxon>
        <taxon>Ophiocordyceps</taxon>
    </lineage>
</organism>
<dbReference type="Proteomes" id="UP000019374">
    <property type="component" value="Unassembled WGS sequence"/>
</dbReference>
<dbReference type="AlphaFoldDB" id="T5AJS5"/>
<dbReference type="SUPFAM" id="SSF50129">
    <property type="entry name" value="GroES-like"/>
    <property type="match status" value="1"/>
</dbReference>
<dbReference type="EMBL" id="KE652260">
    <property type="protein sequence ID" value="EQL02864.1"/>
    <property type="molecule type" value="Genomic_DNA"/>
</dbReference>
<evidence type="ECO:0000259" key="1">
    <source>
        <dbReference type="Pfam" id="PF08240"/>
    </source>
</evidence>
<accession>T5AJS5</accession>
<feature type="domain" description="Alcohol dehydrogenase-like N-terminal" evidence="1">
    <location>
        <begin position="35"/>
        <end position="96"/>
    </location>
</feature>
<reference evidence="2 3" key="1">
    <citation type="journal article" date="2013" name="Chin. Sci. Bull.">
        <title>Genome survey uncovers the secrets of sex and lifestyle in caterpillar fungus.</title>
        <authorList>
            <person name="Hu X."/>
            <person name="Zhang Y."/>
            <person name="Xiao G."/>
            <person name="Zheng P."/>
            <person name="Xia Y."/>
            <person name="Zhang X."/>
            <person name="St Leger R.J."/>
            <person name="Liu X."/>
            <person name="Wang C."/>
        </authorList>
    </citation>
    <scope>NUCLEOTIDE SEQUENCE [LARGE SCALE GENOMIC DNA]</scope>
    <source>
        <strain evidence="3">Co18 / CGMCC 3.14243</strain>
        <tissue evidence="2">Fruit-body</tissue>
    </source>
</reference>
<sequence>MSVPKTVKQWNVTAQDGKDGFNALKYSEQPLPAVGDSQVLVKLQAASLNYRDLIIPLGRYPFKTVPNVVPGSDGAGTVVAVGKDVTRFKPGDKVVTLFSQQHIGGPMTAAAAESGLGGALDGPLLAKPISLTYLIES</sequence>
<dbReference type="Gene3D" id="3.90.180.10">
    <property type="entry name" value="Medium-chain alcohol dehydrogenases, catalytic domain"/>
    <property type="match status" value="1"/>
</dbReference>
<proteinExistence type="predicted"/>
<evidence type="ECO:0000313" key="3">
    <source>
        <dbReference type="Proteomes" id="UP000019374"/>
    </source>
</evidence>
<protein>
    <submittedName>
        <fullName evidence="2">Alcohol dehydrogenase superfamily, zinc-type</fullName>
    </submittedName>
</protein>